<reference evidence="2 3" key="1">
    <citation type="journal article" date="2015" name="Microbes Environ.">
        <title>Distribution and evolution of nitrogen fixation genes in the phylum bacteroidetes.</title>
        <authorList>
            <person name="Inoue J."/>
            <person name="Oshima K."/>
            <person name="Suda W."/>
            <person name="Sakamoto M."/>
            <person name="Iino T."/>
            <person name="Noda S."/>
            <person name="Hongoh Y."/>
            <person name="Hattori M."/>
            <person name="Ohkuma M."/>
        </authorList>
    </citation>
    <scope>NUCLEOTIDE SEQUENCE [LARGE SCALE GENOMIC DNA]</scope>
    <source>
        <strain evidence="2">JCM 15548</strain>
    </source>
</reference>
<keyword evidence="3" id="KW-1185">Reference proteome</keyword>
<dbReference type="Proteomes" id="UP000032900">
    <property type="component" value="Unassembled WGS sequence"/>
</dbReference>
<evidence type="ECO:0000313" key="3">
    <source>
        <dbReference type="Proteomes" id="UP000032900"/>
    </source>
</evidence>
<protein>
    <recommendedName>
        <fullName evidence="1">HTH cro/C1-type domain-containing protein</fullName>
    </recommendedName>
</protein>
<dbReference type="GO" id="GO:0003677">
    <property type="term" value="F:DNA binding"/>
    <property type="evidence" value="ECO:0007669"/>
    <property type="project" value="InterPro"/>
</dbReference>
<dbReference type="Gene3D" id="1.10.260.40">
    <property type="entry name" value="lambda repressor-like DNA-binding domains"/>
    <property type="match status" value="1"/>
</dbReference>
<dbReference type="InterPro" id="IPR010982">
    <property type="entry name" value="Lambda_DNA-bd_dom_sf"/>
</dbReference>
<dbReference type="SMART" id="SM00530">
    <property type="entry name" value="HTH_XRE"/>
    <property type="match status" value="1"/>
</dbReference>
<name>A0A0E9LRM1_9BACT</name>
<sequence length="183" mass="21885">MKEIKDIKEIENIERIENEYDLQKASLLDRKLRLMIKENPDLKPIRKKIRDLIAEYENRKWSDFENITDSQIEESDKAEEIIDYEQKFIQKRKESIRKKLKEFDLTQQDFGQILGHPKSYMSELINGVSQFTLKDLVIIHRLLGISLKILIPTYLQSETRDKVRESIDKLNKPKLRLRKTEIA</sequence>
<dbReference type="STRING" id="1236989.JCM15548_14808"/>
<dbReference type="SUPFAM" id="SSF47413">
    <property type="entry name" value="lambda repressor-like DNA-binding domains"/>
    <property type="match status" value="1"/>
</dbReference>
<accession>A0A0E9LRM1</accession>
<organism evidence="2 3">
    <name type="scientific">Geofilum rubicundum JCM 15548</name>
    <dbReference type="NCBI Taxonomy" id="1236989"/>
    <lineage>
        <taxon>Bacteria</taxon>
        <taxon>Pseudomonadati</taxon>
        <taxon>Bacteroidota</taxon>
        <taxon>Bacteroidia</taxon>
        <taxon>Marinilabiliales</taxon>
        <taxon>Marinilabiliaceae</taxon>
        <taxon>Geofilum</taxon>
    </lineage>
</organism>
<dbReference type="RefSeq" id="WP_062129117.1">
    <property type="nucleotide sequence ID" value="NZ_BAZW01000170.1"/>
</dbReference>
<dbReference type="OrthoDB" id="1339093at2"/>
<dbReference type="PROSITE" id="PS50943">
    <property type="entry name" value="HTH_CROC1"/>
    <property type="match status" value="1"/>
</dbReference>
<comment type="caution">
    <text evidence="2">The sequence shown here is derived from an EMBL/GenBank/DDBJ whole genome shotgun (WGS) entry which is preliminary data.</text>
</comment>
<dbReference type="Pfam" id="PF01381">
    <property type="entry name" value="HTH_3"/>
    <property type="match status" value="1"/>
</dbReference>
<dbReference type="CDD" id="cd00093">
    <property type="entry name" value="HTH_XRE"/>
    <property type="match status" value="1"/>
</dbReference>
<evidence type="ECO:0000313" key="2">
    <source>
        <dbReference type="EMBL" id="GAO27928.1"/>
    </source>
</evidence>
<gene>
    <name evidence="2" type="ORF">JCM15548_14808</name>
</gene>
<dbReference type="InterPro" id="IPR001387">
    <property type="entry name" value="Cro/C1-type_HTH"/>
</dbReference>
<feature type="domain" description="HTH cro/C1-type" evidence="1">
    <location>
        <begin position="96"/>
        <end position="150"/>
    </location>
</feature>
<dbReference type="EMBL" id="BAZW01000170">
    <property type="protein sequence ID" value="GAO27928.1"/>
    <property type="molecule type" value="Genomic_DNA"/>
</dbReference>
<proteinExistence type="predicted"/>
<evidence type="ECO:0000259" key="1">
    <source>
        <dbReference type="PROSITE" id="PS50943"/>
    </source>
</evidence>
<dbReference type="AlphaFoldDB" id="A0A0E9LRM1"/>